<feature type="domain" description="Penicillin binding protein A dimerisation" evidence="3">
    <location>
        <begin position="58"/>
        <end position="136"/>
    </location>
</feature>
<dbReference type="PATRIC" id="fig|883114.3.peg.717"/>
<dbReference type="Pfam" id="PF21922">
    <property type="entry name" value="PBP_dimer_2"/>
    <property type="match status" value="1"/>
</dbReference>
<evidence type="ECO:0000313" key="5">
    <source>
        <dbReference type="Proteomes" id="UP000004191"/>
    </source>
</evidence>
<dbReference type="EMBL" id="AGEI01000020">
    <property type="protein sequence ID" value="EHR34417.1"/>
    <property type="molecule type" value="Genomic_DNA"/>
</dbReference>
<dbReference type="GO" id="GO:0008658">
    <property type="term" value="F:penicillin binding"/>
    <property type="evidence" value="ECO:0007669"/>
    <property type="project" value="InterPro"/>
</dbReference>
<dbReference type="AlphaFoldDB" id="H3NN13"/>
<dbReference type="eggNOG" id="COG0768">
    <property type="taxonomic scope" value="Bacteria"/>
</dbReference>
<dbReference type="Gene3D" id="3.40.710.10">
    <property type="entry name" value="DD-peptidase/beta-lactamase superfamily"/>
    <property type="match status" value="1"/>
</dbReference>
<evidence type="ECO:0000256" key="1">
    <source>
        <dbReference type="SAM" id="Phobius"/>
    </source>
</evidence>
<dbReference type="InterPro" id="IPR050515">
    <property type="entry name" value="Beta-lactam/transpept"/>
</dbReference>
<keyword evidence="5" id="KW-1185">Reference proteome</keyword>
<dbReference type="InterPro" id="IPR012338">
    <property type="entry name" value="Beta-lactam/transpept-like"/>
</dbReference>
<name>H3NN13_9FIRM</name>
<dbReference type="SUPFAM" id="SSF56601">
    <property type="entry name" value="beta-lactamase/transpeptidase-like"/>
    <property type="match status" value="1"/>
</dbReference>
<dbReference type="STRING" id="883114.HMPREF9709_00724"/>
<dbReference type="GeneID" id="96998728"/>
<dbReference type="PANTHER" id="PTHR30627">
    <property type="entry name" value="PEPTIDOGLYCAN D,D-TRANSPEPTIDASE"/>
    <property type="match status" value="1"/>
</dbReference>
<dbReference type="PANTHER" id="PTHR30627:SF24">
    <property type="entry name" value="PENICILLIN-BINDING PROTEIN 4B"/>
    <property type="match status" value="1"/>
</dbReference>
<proteinExistence type="predicted"/>
<dbReference type="HOGENOM" id="CLU_009289_1_0_9"/>
<dbReference type="OrthoDB" id="9766847at2"/>
<comment type="caution">
    <text evidence="4">The sequence shown here is derived from an EMBL/GenBank/DDBJ whole genome shotgun (WGS) entry which is preliminary data.</text>
</comment>
<dbReference type="GO" id="GO:0005886">
    <property type="term" value="C:plasma membrane"/>
    <property type="evidence" value="ECO:0007669"/>
    <property type="project" value="TreeGrafter"/>
</dbReference>
<organism evidence="4 5">
    <name type="scientific">Helcococcus kunzii ATCC 51366</name>
    <dbReference type="NCBI Taxonomy" id="883114"/>
    <lineage>
        <taxon>Bacteria</taxon>
        <taxon>Bacillati</taxon>
        <taxon>Bacillota</taxon>
        <taxon>Tissierellia</taxon>
        <taxon>Tissierellales</taxon>
        <taxon>Peptoniphilaceae</taxon>
        <taxon>Helcococcus</taxon>
    </lineage>
</organism>
<dbReference type="Proteomes" id="UP000004191">
    <property type="component" value="Unassembled WGS sequence"/>
</dbReference>
<keyword evidence="1" id="KW-1133">Transmembrane helix</keyword>
<dbReference type="RefSeq" id="WP_005398057.1">
    <property type="nucleotide sequence ID" value="NZ_JH601088.1"/>
</dbReference>
<evidence type="ECO:0000259" key="2">
    <source>
        <dbReference type="Pfam" id="PF00905"/>
    </source>
</evidence>
<gene>
    <name evidence="4" type="ORF">HMPREF9709_00724</name>
</gene>
<feature type="domain" description="Penicillin-binding protein transpeptidase" evidence="2">
    <location>
        <begin position="160"/>
        <end position="457"/>
    </location>
</feature>
<keyword evidence="1" id="KW-0812">Transmembrane</keyword>
<sequence>MEINKSKNKKLVFLLASIVALFLIQALYLVFFQLTKADELNNHKLNARNQVDETLIARGTIFDRNGKELAYSKLVDGAYQRENLYNYLYSTIIGYNSIQYGKSGLELTYNADLLNLKHNADIFTRLDNLFDNSEKGNDLYLTIDDKLQSYTYDLLGDKKGAVIVANPKTGAILSMVSKPSLSIKGLEDNWDEIVNSEDGLMLNRATQGLYEPGSIFKAFTSIAFLRSGMDLNYNDTGEATIADYTVHNFDNQKYGEMDLEKALQVSSNTYFFEKSQDVTNEMFSDTLKDFGIGVDDSFPINRNKSIFPYKKGLSNLEKGNTAFGQGEMYVTPIDMLQIAMGIANDGVVYKPYIVNKINRSNGEEVTNPKILSDKIEKKYAETVRKYLLSTAKYNGYTLNSGQTMAGKTGTAETTNNLNNAWYLGMSPADDPKYVVIVVVERTEQLAGRVAAPIAIKTLDYIYQNNIDSN</sequence>
<reference evidence="4 5" key="1">
    <citation type="submission" date="2012-01" db="EMBL/GenBank/DDBJ databases">
        <title>The Genome Sequence of Helcococcus kunzii ATCC 51366.</title>
        <authorList>
            <consortium name="The Broad Institute Genome Sequencing Platform"/>
            <person name="Earl A."/>
            <person name="Ward D."/>
            <person name="Feldgarden M."/>
            <person name="Gevers D."/>
            <person name="Huys G."/>
            <person name="Young S.K."/>
            <person name="Zeng Q."/>
            <person name="Gargeya S."/>
            <person name="Fitzgerald M."/>
            <person name="Haas B."/>
            <person name="Abouelleil A."/>
            <person name="Alvarado L."/>
            <person name="Arachchi H.M."/>
            <person name="Berlin A."/>
            <person name="Chapman S.B."/>
            <person name="Gearin G."/>
            <person name="Goldberg J."/>
            <person name="Griggs A."/>
            <person name="Gujja S."/>
            <person name="Hansen M."/>
            <person name="Heiman D."/>
            <person name="Howarth C."/>
            <person name="Larimer J."/>
            <person name="Lui A."/>
            <person name="MacDonald P.J.P."/>
            <person name="McCowen C."/>
            <person name="Montmayeur A."/>
            <person name="Murphy C."/>
            <person name="Neiman D."/>
            <person name="Pearson M."/>
            <person name="Priest M."/>
            <person name="Roberts A."/>
            <person name="Saif S."/>
            <person name="Shea T."/>
            <person name="Sisk P."/>
            <person name="Stolte C."/>
            <person name="Sykes S."/>
            <person name="Wortman J."/>
            <person name="Nusbaum C."/>
            <person name="Birren B."/>
        </authorList>
    </citation>
    <scope>NUCLEOTIDE SEQUENCE [LARGE SCALE GENOMIC DNA]</scope>
    <source>
        <strain evidence="4 5">ATCC 51366</strain>
    </source>
</reference>
<dbReference type="InterPro" id="IPR001460">
    <property type="entry name" value="PCN-bd_Tpept"/>
</dbReference>
<accession>H3NN13</accession>
<feature type="transmembrane region" description="Helical" evidence="1">
    <location>
        <begin position="12"/>
        <end position="34"/>
    </location>
</feature>
<protein>
    <submittedName>
        <fullName evidence="4">Uncharacterized protein</fullName>
    </submittedName>
</protein>
<evidence type="ECO:0000313" key="4">
    <source>
        <dbReference type="EMBL" id="EHR34417.1"/>
    </source>
</evidence>
<dbReference type="InterPro" id="IPR054120">
    <property type="entry name" value="PBPA_dimer"/>
</dbReference>
<dbReference type="Pfam" id="PF00905">
    <property type="entry name" value="Transpeptidase"/>
    <property type="match status" value="1"/>
</dbReference>
<evidence type="ECO:0000259" key="3">
    <source>
        <dbReference type="Pfam" id="PF21922"/>
    </source>
</evidence>
<keyword evidence="1" id="KW-0472">Membrane</keyword>
<dbReference type="GO" id="GO:0071555">
    <property type="term" value="P:cell wall organization"/>
    <property type="evidence" value="ECO:0007669"/>
    <property type="project" value="TreeGrafter"/>
</dbReference>
<dbReference type="Gene3D" id="3.90.1310.10">
    <property type="entry name" value="Penicillin-binding protein 2a (Domain 2)"/>
    <property type="match status" value="1"/>
</dbReference>